<comment type="similarity">
    <text evidence="2 6">Belongs to the zinc-containing alcohol dehydrogenase family.</text>
</comment>
<evidence type="ECO:0000256" key="6">
    <source>
        <dbReference type="RuleBase" id="RU361277"/>
    </source>
</evidence>
<evidence type="ECO:0000313" key="9">
    <source>
        <dbReference type="Proteomes" id="UP000604241"/>
    </source>
</evidence>
<dbReference type="InterPro" id="IPR020843">
    <property type="entry name" value="ER"/>
</dbReference>
<accession>A0ABR8QGQ4</accession>
<dbReference type="Pfam" id="PF08240">
    <property type="entry name" value="ADH_N"/>
    <property type="match status" value="1"/>
</dbReference>
<proteinExistence type="inferred from homology"/>
<dbReference type="SMART" id="SM00829">
    <property type="entry name" value="PKS_ER"/>
    <property type="match status" value="1"/>
</dbReference>
<dbReference type="InterPro" id="IPR013154">
    <property type="entry name" value="ADH-like_N"/>
</dbReference>
<dbReference type="Gene3D" id="3.90.180.10">
    <property type="entry name" value="Medium-chain alcohol dehydrogenases, catalytic domain"/>
    <property type="match status" value="1"/>
</dbReference>
<keyword evidence="9" id="KW-1185">Reference proteome</keyword>
<keyword evidence="5" id="KW-0560">Oxidoreductase</keyword>
<comment type="caution">
    <text evidence="8">The sequence shown here is derived from an EMBL/GenBank/DDBJ whole genome shotgun (WGS) entry which is preliminary data.</text>
</comment>
<dbReference type="PANTHER" id="PTHR43350:SF2">
    <property type="entry name" value="GROES-LIKE ZINC-BINDING ALCOHOL DEHYDROGENASE FAMILY PROTEIN"/>
    <property type="match status" value="1"/>
</dbReference>
<feature type="domain" description="Enoyl reductase (ER)" evidence="7">
    <location>
        <begin position="17"/>
        <end position="372"/>
    </location>
</feature>
<evidence type="ECO:0000256" key="2">
    <source>
        <dbReference type="ARBA" id="ARBA00008072"/>
    </source>
</evidence>
<reference evidence="8 9" key="1">
    <citation type="submission" date="2020-08" db="EMBL/GenBank/DDBJ databases">
        <title>A Genomic Blueprint of the Chicken Gut Microbiome.</title>
        <authorList>
            <person name="Gilroy R."/>
            <person name="Ravi A."/>
            <person name="Getino M."/>
            <person name="Pursley I."/>
            <person name="Horton D.L."/>
            <person name="Alikhan N.-F."/>
            <person name="Baker D."/>
            <person name="Gharbi K."/>
            <person name="Hall N."/>
            <person name="Watson M."/>
            <person name="Adriaenssens E.M."/>
            <person name="Foster-Nyarko E."/>
            <person name="Jarju S."/>
            <person name="Secka A."/>
            <person name="Antonio M."/>
            <person name="Oren A."/>
            <person name="Chaudhuri R."/>
            <person name="La Ragione R.M."/>
            <person name="Hildebrand F."/>
            <person name="Pallen M.J."/>
        </authorList>
    </citation>
    <scope>NUCLEOTIDE SEQUENCE [LARGE SCALE GENOMIC DNA]</scope>
    <source>
        <strain evidence="8 9">Sa3CUA2</strain>
    </source>
</reference>
<dbReference type="SUPFAM" id="SSF50129">
    <property type="entry name" value="GroES-like"/>
    <property type="match status" value="1"/>
</dbReference>
<evidence type="ECO:0000256" key="5">
    <source>
        <dbReference type="ARBA" id="ARBA00023002"/>
    </source>
</evidence>
<gene>
    <name evidence="8" type="ORF">H9657_15155</name>
</gene>
<keyword evidence="4 6" id="KW-0862">Zinc</keyword>
<dbReference type="InterPro" id="IPR036291">
    <property type="entry name" value="NAD(P)-bd_dom_sf"/>
</dbReference>
<evidence type="ECO:0000256" key="1">
    <source>
        <dbReference type="ARBA" id="ARBA00001947"/>
    </source>
</evidence>
<dbReference type="PROSITE" id="PS00059">
    <property type="entry name" value="ADH_ZINC"/>
    <property type="match status" value="1"/>
</dbReference>
<dbReference type="EMBL" id="JACSQV010000014">
    <property type="protein sequence ID" value="MBD7919607.1"/>
    <property type="molecule type" value="Genomic_DNA"/>
</dbReference>
<dbReference type="SUPFAM" id="SSF51735">
    <property type="entry name" value="NAD(P)-binding Rossmann-fold domains"/>
    <property type="match status" value="1"/>
</dbReference>
<dbReference type="Gene3D" id="3.40.50.720">
    <property type="entry name" value="NAD(P)-binding Rossmann-like Domain"/>
    <property type="match status" value="1"/>
</dbReference>
<dbReference type="Proteomes" id="UP000604241">
    <property type="component" value="Unassembled WGS sequence"/>
</dbReference>
<dbReference type="PANTHER" id="PTHR43350">
    <property type="entry name" value="NAD-DEPENDENT ALCOHOL DEHYDROGENASE"/>
    <property type="match status" value="1"/>
</dbReference>
<organism evidence="8 9">
    <name type="scientific">Cellulomonas avistercoris</name>
    <dbReference type="NCBI Taxonomy" id="2762242"/>
    <lineage>
        <taxon>Bacteria</taxon>
        <taxon>Bacillati</taxon>
        <taxon>Actinomycetota</taxon>
        <taxon>Actinomycetes</taxon>
        <taxon>Micrococcales</taxon>
        <taxon>Cellulomonadaceae</taxon>
        <taxon>Cellulomonas</taxon>
    </lineage>
</organism>
<evidence type="ECO:0000256" key="4">
    <source>
        <dbReference type="ARBA" id="ARBA00022833"/>
    </source>
</evidence>
<evidence type="ECO:0000313" key="8">
    <source>
        <dbReference type="EMBL" id="MBD7919607.1"/>
    </source>
</evidence>
<comment type="cofactor">
    <cofactor evidence="1 6">
        <name>Zn(2+)</name>
        <dbReference type="ChEBI" id="CHEBI:29105"/>
    </cofactor>
</comment>
<evidence type="ECO:0000259" key="7">
    <source>
        <dbReference type="SMART" id="SM00829"/>
    </source>
</evidence>
<keyword evidence="3 6" id="KW-0479">Metal-binding</keyword>
<dbReference type="InterPro" id="IPR011032">
    <property type="entry name" value="GroES-like_sf"/>
</dbReference>
<dbReference type="InterPro" id="IPR013149">
    <property type="entry name" value="ADH-like_C"/>
</dbReference>
<sequence>MTTVPATMRAAVLRAPGAPLSVEEVPTPRPARDEVLVRVAACGVCHTDLHVMDGSIAFPTPAVPGHEVSGTVVALGPEAERYGFEVGMNVAGAFLMPCGRCEYCGRGRDDMCTVFYERNRLKGQLFDGTSRLTDADGATLAMYSMAGMAEYAVVPVTALAPLPDGVDPVAGAILGCAALTAYGAVRRAAELEFGETVAVVAVGGVGSNLVQLARVFGAREVIAVDVDDEKLAAAERLGATRTVNSRTVDARAAVLEATGGRGVDVAFEVLGSPGTFAQAVSLLAAGGRMVPVGLGAAGSTAEVEINQVVRRGLRIIGNYGARTRVDLPAVVDLAARGLLRYQEVVTRRFALAEVNDAYGALARGEIQGRAVVTMGTA</sequence>
<evidence type="ECO:0000256" key="3">
    <source>
        <dbReference type="ARBA" id="ARBA00022723"/>
    </source>
</evidence>
<protein>
    <submittedName>
        <fullName evidence="8">Zinc-binding dehydrogenase</fullName>
    </submittedName>
</protein>
<dbReference type="Pfam" id="PF00107">
    <property type="entry name" value="ADH_zinc_N"/>
    <property type="match status" value="1"/>
</dbReference>
<dbReference type="InterPro" id="IPR002328">
    <property type="entry name" value="ADH_Zn_CS"/>
</dbReference>
<name>A0ABR8QGQ4_9CELL</name>